<proteinExistence type="predicted"/>
<dbReference type="AlphaFoldDB" id="Q2FPF8"/>
<evidence type="ECO:0000256" key="2">
    <source>
        <dbReference type="ARBA" id="ARBA00022475"/>
    </source>
</evidence>
<feature type="active site" description="Proton donor" evidence="8">
    <location>
        <position position="186"/>
    </location>
</feature>
<organism evidence="10 11">
    <name type="scientific">Methanospirillum hungatei JF-1 (strain ATCC 27890 / DSM 864 / NBRC 100397 / JF-1)</name>
    <dbReference type="NCBI Taxonomy" id="323259"/>
    <lineage>
        <taxon>Archaea</taxon>
        <taxon>Methanobacteriati</taxon>
        <taxon>Methanobacteriota</taxon>
        <taxon>Stenosarchaea group</taxon>
        <taxon>Methanomicrobia</taxon>
        <taxon>Methanomicrobiales</taxon>
        <taxon>Methanospirillaceae</taxon>
        <taxon>Methanospirillum</taxon>
    </lineage>
</organism>
<evidence type="ECO:0000256" key="7">
    <source>
        <dbReference type="ARBA" id="ARBA00023136"/>
    </source>
</evidence>
<gene>
    <name evidence="10" type="ordered locus">Mhun_0805</name>
</gene>
<reference evidence="11" key="1">
    <citation type="journal article" date="2016" name="Stand. Genomic Sci.">
        <title>Complete genome sequence of Methanospirillum hungatei type strain JF1.</title>
        <authorList>
            <person name="Gunsalus R.P."/>
            <person name="Cook L.E."/>
            <person name="Crable B."/>
            <person name="Rohlin L."/>
            <person name="McDonald E."/>
            <person name="Mouttaki H."/>
            <person name="Sieber J.R."/>
            <person name="Poweleit N."/>
            <person name="Zhou H."/>
            <person name="Lapidus A.L."/>
            <person name="Daligault H.E."/>
            <person name="Land M."/>
            <person name="Gilna P."/>
            <person name="Ivanova N."/>
            <person name="Kyrpides N."/>
            <person name="Culley D.E."/>
            <person name="McInerney M.J."/>
        </authorList>
    </citation>
    <scope>NUCLEOTIDE SEQUENCE [LARGE SCALE GENOMIC DNA]</scope>
    <source>
        <strain evidence="11">ATCC 27890 / DSM 864 / NBRC 100397 / JF-1</strain>
    </source>
</reference>
<evidence type="ECO:0000256" key="4">
    <source>
        <dbReference type="ARBA" id="ARBA00022692"/>
    </source>
</evidence>
<keyword evidence="2" id="KW-1003">Cell membrane</keyword>
<accession>Q2FPF8</accession>
<dbReference type="PIRSF" id="PIRSF025737">
    <property type="entry name" value="Cyco1"/>
    <property type="match status" value="1"/>
</dbReference>
<sequence length="277" mass="30851">MFELLIPISCLFFLFALVPGRHRTYAAIIAWITIIIVFIGGLPTWIEDSNILYPVMALLSIPFLIITTRLLLKGNDAVIRLTRAAGVAFIIYAPFAFIEEIGKYLIATVVHHTYLVLQLLGYPVYLVLWNTFQSGFFRVEIILACTGIQAIAIMLGVASAVPTTTRQKCLAFLLIAPVIYVLNLFRNAGVIITYTSQSFSWLPDISGNTEYGYSSFFWAHNIFAEGVALIFLILLAYSLFKLIPALGDFAGDLVQSYEKEIKSIVGTDTQSSEVQRD</sequence>
<feature type="transmembrane region" description="Helical" evidence="9">
    <location>
        <begin position="26"/>
        <end position="46"/>
    </location>
</feature>
<dbReference type="NCBIfam" id="TIGR04125">
    <property type="entry name" value="exosort_PGF_TRM"/>
    <property type="match status" value="1"/>
</dbReference>
<evidence type="ECO:0000256" key="8">
    <source>
        <dbReference type="PIRSR" id="PIRSR025737-1"/>
    </source>
</evidence>
<dbReference type="OrthoDB" id="200496at2157"/>
<evidence type="ECO:0000256" key="9">
    <source>
        <dbReference type="SAM" id="Phobius"/>
    </source>
</evidence>
<feature type="active site" description="Acyl-thioester intermediate" evidence="8">
    <location>
        <position position="145"/>
    </location>
</feature>
<dbReference type="NCBIfam" id="TIGR04178">
    <property type="entry name" value="exo_archaeo"/>
    <property type="match status" value="1"/>
</dbReference>
<dbReference type="Pfam" id="PF09721">
    <property type="entry name" value="Exosortase_EpsH"/>
    <property type="match status" value="1"/>
</dbReference>
<evidence type="ECO:0000313" key="11">
    <source>
        <dbReference type="Proteomes" id="UP000001941"/>
    </source>
</evidence>
<evidence type="ECO:0000256" key="3">
    <source>
        <dbReference type="ARBA" id="ARBA00022670"/>
    </source>
</evidence>
<protein>
    <submittedName>
        <fullName evidence="10">Cytochrome oxidase, subunit I, putative</fullName>
    </submittedName>
</protein>
<keyword evidence="4 9" id="KW-0812">Transmembrane</keyword>
<keyword evidence="5" id="KW-0378">Hydrolase</keyword>
<dbReference type="KEGG" id="mhu:Mhun_0805"/>
<dbReference type="GO" id="GO:0006508">
    <property type="term" value="P:proteolysis"/>
    <property type="evidence" value="ECO:0007669"/>
    <property type="project" value="UniProtKB-KW"/>
</dbReference>
<dbReference type="EnsemblBacteria" id="ABD40557">
    <property type="protein sequence ID" value="ABD40557"/>
    <property type="gene ID" value="Mhun_0805"/>
</dbReference>
<evidence type="ECO:0000313" key="10">
    <source>
        <dbReference type="EMBL" id="ABD40557.1"/>
    </source>
</evidence>
<keyword evidence="11" id="KW-1185">Reference proteome</keyword>
<dbReference type="eggNOG" id="arCOG04471">
    <property type="taxonomic scope" value="Archaea"/>
</dbReference>
<feature type="transmembrane region" description="Helical" evidence="9">
    <location>
        <begin position="170"/>
        <end position="196"/>
    </location>
</feature>
<comment type="subcellular location">
    <subcellularLocation>
        <location evidence="1">Cell membrane</location>
        <topology evidence="1">Multi-pass membrane protein</topology>
    </subcellularLocation>
</comment>
<dbReference type="InterPro" id="IPR026392">
    <property type="entry name" value="Exo/Archaeosortase_dom"/>
</dbReference>
<dbReference type="InterPro" id="IPR019127">
    <property type="entry name" value="Exosortase"/>
</dbReference>
<keyword evidence="3" id="KW-0645">Protease</keyword>
<keyword evidence="6 9" id="KW-1133">Transmembrane helix</keyword>
<evidence type="ECO:0000256" key="6">
    <source>
        <dbReference type="ARBA" id="ARBA00022989"/>
    </source>
</evidence>
<dbReference type="InParanoid" id="Q2FPF8"/>
<keyword evidence="7 9" id="KW-0472">Membrane</keyword>
<dbReference type="GO" id="GO:0008233">
    <property type="term" value="F:peptidase activity"/>
    <property type="evidence" value="ECO:0007669"/>
    <property type="project" value="UniProtKB-KW"/>
</dbReference>
<dbReference type="RefSeq" id="WP_011447836.1">
    <property type="nucleotide sequence ID" value="NC_007796.1"/>
</dbReference>
<dbReference type="GeneID" id="3924347"/>
<dbReference type="HOGENOM" id="CLU_065734_0_0_2"/>
<dbReference type="GO" id="GO:0005886">
    <property type="term" value="C:plasma membrane"/>
    <property type="evidence" value="ECO:0007669"/>
    <property type="project" value="UniProtKB-SubCell"/>
</dbReference>
<feature type="transmembrane region" description="Helical" evidence="9">
    <location>
        <begin position="216"/>
        <end position="240"/>
    </location>
</feature>
<dbReference type="InterPro" id="IPR014522">
    <property type="entry name" value="ArtA"/>
</dbReference>
<dbReference type="EMBL" id="CP000254">
    <property type="protein sequence ID" value="ABD40557.1"/>
    <property type="molecule type" value="Genomic_DNA"/>
</dbReference>
<dbReference type="Proteomes" id="UP000001941">
    <property type="component" value="Chromosome"/>
</dbReference>
<name>Q2FPF8_METHJ</name>
<feature type="transmembrane region" description="Helical" evidence="9">
    <location>
        <begin position="137"/>
        <end position="158"/>
    </location>
</feature>
<evidence type="ECO:0000256" key="5">
    <source>
        <dbReference type="ARBA" id="ARBA00022801"/>
    </source>
</evidence>
<dbReference type="STRING" id="323259.Mhun_0805"/>
<feature type="transmembrane region" description="Helical" evidence="9">
    <location>
        <begin position="78"/>
        <end position="97"/>
    </location>
</feature>
<feature type="transmembrane region" description="Helical" evidence="9">
    <location>
        <begin position="51"/>
        <end position="72"/>
    </location>
</feature>
<evidence type="ECO:0000256" key="1">
    <source>
        <dbReference type="ARBA" id="ARBA00004651"/>
    </source>
</evidence>